<organism evidence="1 2">
    <name type="scientific">Hypholoma sublateritium (strain FD-334 SS-4)</name>
    <dbReference type="NCBI Taxonomy" id="945553"/>
    <lineage>
        <taxon>Eukaryota</taxon>
        <taxon>Fungi</taxon>
        <taxon>Dikarya</taxon>
        <taxon>Basidiomycota</taxon>
        <taxon>Agaricomycotina</taxon>
        <taxon>Agaricomycetes</taxon>
        <taxon>Agaricomycetidae</taxon>
        <taxon>Agaricales</taxon>
        <taxon>Agaricineae</taxon>
        <taxon>Strophariaceae</taxon>
        <taxon>Hypholoma</taxon>
    </lineage>
</organism>
<proteinExistence type="predicted"/>
<name>A0A0D2NZW5_HYPSF</name>
<keyword evidence="2" id="KW-1185">Reference proteome</keyword>
<accession>A0A0D2NZW5</accession>
<evidence type="ECO:0000313" key="2">
    <source>
        <dbReference type="Proteomes" id="UP000054270"/>
    </source>
</evidence>
<dbReference type="AlphaFoldDB" id="A0A0D2NZW5"/>
<sequence length="190" mass="20268">MVGGGGETEEKPGFWRACICKSLGVLAVTEATMDGDGGKISAYAHPVWSCSGGGSDRRQQQRNGAACRTHSEYILGPWNQEPADGDGENSTWGTHLLLVCTASEVARGGERGDTKQGVKDILESTRLGCLSQESCRRCQPTSKSSRILSVFLAMLGRYGSGIGALYAFTLSSSVEQAAAHTYSSERRKLQ</sequence>
<dbReference type="EMBL" id="KN817701">
    <property type="protein sequence ID" value="KJA13985.1"/>
    <property type="molecule type" value="Genomic_DNA"/>
</dbReference>
<dbReference type="Proteomes" id="UP000054270">
    <property type="component" value="Unassembled WGS sequence"/>
</dbReference>
<protein>
    <submittedName>
        <fullName evidence="1">Uncharacterized protein</fullName>
    </submittedName>
</protein>
<evidence type="ECO:0000313" key="1">
    <source>
        <dbReference type="EMBL" id="KJA13985.1"/>
    </source>
</evidence>
<reference evidence="2" key="1">
    <citation type="submission" date="2014-04" db="EMBL/GenBank/DDBJ databases">
        <title>Evolutionary Origins and Diversification of the Mycorrhizal Mutualists.</title>
        <authorList>
            <consortium name="DOE Joint Genome Institute"/>
            <consortium name="Mycorrhizal Genomics Consortium"/>
            <person name="Kohler A."/>
            <person name="Kuo A."/>
            <person name="Nagy L.G."/>
            <person name="Floudas D."/>
            <person name="Copeland A."/>
            <person name="Barry K.W."/>
            <person name="Cichocki N."/>
            <person name="Veneault-Fourrey C."/>
            <person name="LaButti K."/>
            <person name="Lindquist E.A."/>
            <person name="Lipzen A."/>
            <person name="Lundell T."/>
            <person name="Morin E."/>
            <person name="Murat C."/>
            <person name="Riley R."/>
            <person name="Ohm R."/>
            <person name="Sun H."/>
            <person name="Tunlid A."/>
            <person name="Henrissat B."/>
            <person name="Grigoriev I.V."/>
            <person name="Hibbett D.S."/>
            <person name="Martin F."/>
        </authorList>
    </citation>
    <scope>NUCLEOTIDE SEQUENCE [LARGE SCALE GENOMIC DNA]</scope>
    <source>
        <strain evidence="2">FD-334 SS-4</strain>
    </source>
</reference>
<gene>
    <name evidence="1" type="ORF">HYPSUDRAFT_59612</name>
</gene>